<keyword evidence="6" id="KW-1185">Reference proteome</keyword>
<comment type="catalytic activity">
    <reaction evidence="4">
        <text>L-phenylalanyl-tRNA(Phe) + an N-terminal L-alpha-aminoacyl-[protein] = an N-terminal L-phenylalanyl-L-alpha-aminoacyl-[protein] + tRNA(Phe)</text>
        <dbReference type="Rhea" id="RHEA:43632"/>
        <dbReference type="Rhea" id="RHEA-COMP:9668"/>
        <dbReference type="Rhea" id="RHEA-COMP:9699"/>
        <dbReference type="Rhea" id="RHEA-COMP:10636"/>
        <dbReference type="Rhea" id="RHEA-COMP:10637"/>
        <dbReference type="ChEBI" id="CHEBI:78442"/>
        <dbReference type="ChEBI" id="CHEBI:78531"/>
        <dbReference type="ChEBI" id="CHEBI:78597"/>
        <dbReference type="ChEBI" id="CHEBI:83561"/>
        <dbReference type="EC" id="2.3.2.6"/>
    </reaction>
</comment>
<evidence type="ECO:0000313" key="6">
    <source>
        <dbReference type="Proteomes" id="UP001465153"/>
    </source>
</evidence>
<dbReference type="InterPro" id="IPR004616">
    <property type="entry name" value="Leu/Phe-tRNA_Trfase"/>
</dbReference>
<comment type="catalytic activity">
    <reaction evidence="4">
        <text>N-terminal L-lysyl-[protein] + L-leucyl-tRNA(Leu) = N-terminal L-leucyl-L-lysyl-[protein] + tRNA(Leu) + H(+)</text>
        <dbReference type="Rhea" id="RHEA:12340"/>
        <dbReference type="Rhea" id="RHEA-COMP:9613"/>
        <dbReference type="Rhea" id="RHEA-COMP:9622"/>
        <dbReference type="Rhea" id="RHEA-COMP:12670"/>
        <dbReference type="Rhea" id="RHEA-COMP:12671"/>
        <dbReference type="ChEBI" id="CHEBI:15378"/>
        <dbReference type="ChEBI" id="CHEBI:65249"/>
        <dbReference type="ChEBI" id="CHEBI:78442"/>
        <dbReference type="ChEBI" id="CHEBI:78494"/>
        <dbReference type="ChEBI" id="CHEBI:133043"/>
        <dbReference type="EC" id="2.3.2.6"/>
    </reaction>
</comment>
<evidence type="ECO:0000256" key="4">
    <source>
        <dbReference type="HAMAP-Rule" id="MF_00688"/>
    </source>
</evidence>
<dbReference type="Gene3D" id="3.40.630.70">
    <property type="entry name" value="Leucyl/phenylalanyl-tRNA-protein transferase, C-terminal domain"/>
    <property type="match status" value="1"/>
</dbReference>
<dbReference type="EC" id="2.3.2.6" evidence="4"/>
<name>A0ABQ0A9A4_9GAMM</name>
<keyword evidence="1 4" id="KW-0963">Cytoplasm</keyword>
<dbReference type="NCBIfam" id="TIGR00667">
    <property type="entry name" value="aat"/>
    <property type="match status" value="1"/>
</dbReference>
<dbReference type="Proteomes" id="UP001465153">
    <property type="component" value="Unassembled WGS sequence"/>
</dbReference>
<dbReference type="HAMAP" id="MF_00688">
    <property type="entry name" value="Leu_Phe_trans"/>
    <property type="match status" value="1"/>
</dbReference>
<dbReference type="InterPro" id="IPR016181">
    <property type="entry name" value="Acyl_CoA_acyltransferase"/>
</dbReference>
<accession>A0ABQ0A9A4</accession>
<gene>
    <name evidence="4 5" type="primary">aat</name>
    <name evidence="5" type="ORF">NBRC116591_20410</name>
</gene>
<reference evidence="5 6" key="1">
    <citation type="submission" date="2024-04" db="EMBL/GenBank/DDBJ databases">
        <title>Draft genome sequence of Sessilibacter corallicola NBRC 116591.</title>
        <authorList>
            <person name="Miyakawa T."/>
            <person name="Kusuya Y."/>
            <person name="Miura T."/>
        </authorList>
    </citation>
    <scope>NUCLEOTIDE SEQUENCE [LARGE SCALE GENOMIC DNA]</scope>
    <source>
        <strain evidence="5 6">KU-00831-HH</strain>
    </source>
</reference>
<evidence type="ECO:0000256" key="2">
    <source>
        <dbReference type="ARBA" id="ARBA00022679"/>
    </source>
</evidence>
<dbReference type="EMBL" id="BAABWN010000006">
    <property type="protein sequence ID" value="GAA6168230.1"/>
    <property type="molecule type" value="Genomic_DNA"/>
</dbReference>
<comment type="subcellular location">
    <subcellularLocation>
        <location evidence="4">Cytoplasm</location>
    </subcellularLocation>
</comment>
<dbReference type="Gene3D" id="3.30.70.3550">
    <property type="entry name" value="Leucyl/phenylalanyl-tRNA-protein transferase, N-terminal domain"/>
    <property type="match status" value="1"/>
</dbReference>
<dbReference type="PANTHER" id="PTHR30098">
    <property type="entry name" value="LEUCYL/PHENYLALANYL-TRNA--PROTEIN TRANSFERASE"/>
    <property type="match status" value="1"/>
</dbReference>
<evidence type="ECO:0000256" key="3">
    <source>
        <dbReference type="ARBA" id="ARBA00023315"/>
    </source>
</evidence>
<keyword evidence="2 4" id="KW-0808">Transferase</keyword>
<dbReference type="RefSeq" id="WP_233090585.1">
    <property type="nucleotide sequence ID" value="NZ_BAABWN010000006.1"/>
</dbReference>
<sequence length="230" mass="26012">MINIPWLHSKFDDFPPTDNALDSPNGLLAAGGDLSTNRLISAYSRGIFPWFSEEEPILWWTPSPRCVVFPDQAHCSKSLAKLLRKSVYRVSFNEAFEQVIHLCGDTRKHFEGTWITEDLEAAYCQLHDLGYAHSVEVWKGDELVGGLYGVAINRVFFGESMFSLEANTSKIAFVKLAEILVEKDYLLIDCQVTSQHLRSLGAVEIPREEFEQILQKNKRFSTSPKPGSLN</sequence>
<dbReference type="GO" id="GO:0016740">
    <property type="term" value="F:transferase activity"/>
    <property type="evidence" value="ECO:0007669"/>
    <property type="project" value="UniProtKB-KW"/>
</dbReference>
<dbReference type="SUPFAM" id="SSF55729">
    <property type="entry name" value="Acyl-CoA N-acyltransferases (Nat)"/>
    <property type="match status" value="1"/>
</dbReference>
<protein>
    <recommendedName>
        <fullName evidence="4">Leucyl/phenylalanyl-tRNA--protein transferase</fullName>
        <ecNumber evidence="4">2.3.2.6</ecNumber>
    </recommendedName>
    <alternativeName>
        <fullName evidence="4">L/F-transferase</fullName>
    </alternativeName>
    <alternativeName>
        <fullName evidence="4">Leucyltransferase</fullName>
    </alternativeName>
    <alternativeName>
        <fullName evidence="4">Phenyalanyltransferase</fullName>
    </alternativeName>
</protein>
<comment type="similarity">
    <text evidence="4">Belongs to the L/F-transferase family.</text>
</comment>
<dbReference type="Pfam" id="PF03588">
    <property type="entry name" value="Leu_Phe_trans"/>
    <property type="match status" value="1"/>
</dbReference>
<dbReference type="InterPro" id="IPR042221">
    <property type="entry name" value="Leu/Phe-tRNA_Trfase_N"/>
</dbReference>
<comment type="catalytic activity">
    <reaction evidence="4">
        <text>N-terminal L-arginyl-[protein] + L-leucyl-tRNA(Leu) = N-terminal L-leucyl-L-arginyl-[protein] + tRNA(Leu) + H(+)</text>
        <dbReference type="Rhea" id="RHEA:50416"/>
        <dbReference type="Rhea" id="RHEA-COMP:9613"/>
        <dbReference type="Rhea" id="RHEA-COMP:9622"/>
        <dbReference type="Rhea" id="RHEA-COMP:12672"/>
        <dbReference type="Rhea" id="RHEA-COMP:12673"/>
        <dbReference type="ChEBI" id="CHEBI:15378"/>
        <dbReference type="ChEBI" id="CHEBI:64719"/>
        <dbReference type="ChEBI" id="CHEBI:78442"/>
        <dbReference type="ChEBI" id="CHEBI:78494"/>
        <dbReference type="ChEBI" id="CHEBI:133044"/>
        <dbReference type="EC" id="2.3.2.6"/>
    </reaction>
</comment>
<evidence type="ECO:0000313" key="5">
    <source>
        <dbReference type="EMBL" id="GAA6168230.1"/>
    </source>
</evidence>
<keyword evidence="3 4" id="KW-0012">Acyltransferase</keyword>
<organism evidence="5 6">
    <name type="scientific">Sessilibacter corallicola</name>
    <dbReference type="NCBI Taxonomy" id="2904075"/>
    <lineage>
        <taxon>Bacteria</taxon>
        <taxon>Pseudomonadati</taxon>
        <taxon>Pseudomonadota</taxon>
        <taxon>Gammaproteobacteria</taxon>
        <taxon>Cellvibrionales</taxon>
        <taxon>Cellvibrionaceae</taxon>
        <taxon>Sessilibacter</taxon>
    </lineage>
</organism>
<comment type="caution">
    <text evidence="5">The sequence shown here is derived from an EMBL/GenBank/DDBJ whole genome shotgun (WGS) entry which is preliminary data.</text>
</comment>
<proteinExistence type="inferred from homology"/>
<evidence type="ECO:0000256" key="1">
    <source>
        <dbReference type="ARBA" id="ARBA00022490"/>
    </source>
</evidence>
<dbReference type="PANTHER" id="PTHR30098:SF2">
    <property type="entry name" value="LEUCYL_PHENYLALANYL-TRNA--PROTEIN TRANSFERASE"/>
    <property type="match status" value="1"/>
</dbReference>
<dbReference type="InterPro" id="IPR042203">
    <property type="entry name" value="Leu/Phe-tRNA_Trfase_C"/>
</dbReference>
<comment type="function">
    <text evidence="4">Functions in the N-end rule pathway of protein degradation where it conjugates Leu, Phe and, less efficiently, Met from aminoacyl-tRNAs to the N-termini of proteins containing an N-terminal arginine or lysine.</text>
</comment>